<reference evidence="3" key="1">
    <citation type="submission" date="2023-10" db="EMBL/GenBank/DDBJ databases">
        <authorList>
            <person name="Chen Y."/>
            <person name="Shah S."/>
            <person name="Dougan E. K."/>
            <person name="Thang M."/>
            <person name="Chan C."/>
        </authorList>
    </citation>
    <scope>NUCLEOTIDE SEQUENCE [LARGE SCALE GENOMIC DNA]</scope>
</reference>
<evidence type="ECO:0000313" key="4">
    <source>
        <dbReference type="Proteomes" id="UP001189429"/>
    </source>
</evidence>
<evidence type="ECO:0000259" key="2">
    <source>
        <dbReference type="PROSITE" id="PS50188"/>
    </source>
</evidence>
<dbReference type="PANTHER" id="PTHR12245">
    <property type="entry name" value="SPRY DOMAIN CONTAINING SOCS BOX PROTEIN"/>
    <property type="match status" value="1"/>
</dbReference>
<protein>
    <recommendedName>
        <fullName evidence="2">B30.2/SPRY domain-containing protein</fullName>
    </recommendedName>
</protein>
<organism evidence="3 4">
    <name type="scientific">Prorocentrum cordatum</name>
    <dbReference type="NCBI Taxonomy" id="2364126"/>
    <lineage>
        <taxon>Eukaryota</taxon>
        <taxon>Sar</taxon>
        <taxon>Alveolata</taxon>
        <taxon>Dinophyceae</taxon>
        <taxon>Prorocentrales</taxon>
        <taxon>Prorocentraceae</taxon>
        <taxon>Prorocentrum</taxon>
    </lineage>
</organism>
<dbReference type="EMBL" id="CAUYUJ010010871">
    <property type="protein sequence ID" value="CAK0830411.1"/>
    <property type="molecule type" value="Genomic_DNA"/>
</dbReference>
<name>A0ABN9SEK9_9DINO</name>
<evidence type="ECO:0000256" key="1">
    <source>
        <dbReference type="SAM" id="MobiDB-lite"/>
    </source>
</evidence>
<dbReference type="InterPro" id="IPR013320">
    <property type="entry name" value="ConA-like_dom_sf"/>
</dbReference>
<comment type="caution">
    <text evidence="3">The sequence shown here is derived from an EMBL/GenBank/DDBJ whole genome shotgun (WGS) entry which is preliminary data.</text>
</comment>
<dbReference type="PROSITE" id="PS50188">
    <property type="entry name" value="B302_SPRY"/>
    <property type="match status" value="1"/>
</dbReference>
<dbReference type="InterPro" id="IPR043136">
    <property type="entry name" value="B30.2/SPRY_sf"/>
</dbReference>
<dbReference type="InterPro" id="IPR050672">
    <property type="entry name" value="FBXO45-Fsn/SPSB_families"/>
</dbReference>
<accession>A0ABN9SEK9</accession>
<evidence type="ECO:0000313" key="3">
    <source>
        <dbReference type="EMBL" id="CAK0830411.1"/>
    </source>
</evidence>
<sequence length="386" mass="42600">MPSGPRRGHRRRVRRRFPRRPPPCQRGQSEPGARVRRCLPRSGHPGGVDLRRREVDCGWWPDGRAGDLTEAFERLGRAAQRLAGPRQRRLALERERRGLGDWPRAAEELAAAWSLDGLQAERLSACQFQGGSEGSCRSSELSESIVKTRSVRYRTRRDGQDIHIVYGLCELEWEFDMAAPGCPSLEIMWDSFGGDFSNVSPNHLVQLEKQTHHDFHTARANIGISKSVLQWEVIPHGVCSSVYVGVCTGGMPLDELVRNEVCLCLHSKGYLHRGLSGQPSLMLEPFRVGDVLGFCLDMDAGTLALCKNGVHLADAAGLDARRGPLYPYVTVDYAGEGCEIRALQPQLTADTLDELLAYTARRAEHQFSLQLRQPGGPSSAAGAGSS</sequence>
<dbReference type="Gene3D" id="2.60.120.920">
    <property type="match status" value="1"/>
</dbReference>
<dbReference type="SUPFAM" id="SSF49899">
    <property type="entry name" value="Concanavalin A-like lectins/glucanases"/>
    <property type="match status" value="1"/>
</dbReference>
<dbReference type="InterPro" id="IPR003877">
    <property type="entry name" value="SPRY_dom"/>
</dbReference>
<feature type="domain" description="B30.2/SPRY" evidence="2">
    <location>
        <begin position="153"/>
        <end position="347"/>
    </location>
</feature>
<dbReference type="Pfam" id="PF00622">
    <property type="entry name" value="SPRY"/>
    <property type="match status" value="1"/>
</dbReference>
<dbReference type="SMART" id="SM00449">
    <property type="entry name" value="SPRY"/>
    <property type="match status" value="1"/>
</dbReference>
<gene>
    <name evidence="3" type="ORF">PCOR1329_LOCUS29063</name>
</gene>
<feature type="region of interest" description="Disordered" evidence="1">
    <location>
        <begin position="1"/>
        <end position="45"/>
    </location>
</feature>
<dbReference type="CDD" id="cd11709">
    <property type="entry name" value="SPRY"/>
    <property type="match status" value="1"/>
</dbReference>
<dbReference type="Proteomes" id="UP001189429">
    <property type="component" value="Unassembled WGS sequence"/>
</dbReference>
<keyword evidence="4" id="KW-1185">Reference proteome</keyword>
<dbReference type="PANTHER" id="PTHR12245:SF5">
    <property type="entry name" value="SPRY DOMAIN-CONTAINING SOCS BOX PROTEIN 3"/>
    <property type="match status" value="1"/>
</dbReference>
<feature type="compositionally biased region" description="Basic residues" evidence="1">
    <location>
        <begin position="1"/>
        <end position="19"/>
    </location>
</feature>
<proteinExistence type="predicted"/>
<dbReference type="InterPro" id="IPR001870">
    <property type="entry name" value="B30.2/SPRY"/>
</dbReference>